<evidence type="ECO:0000313" key="12">
    <source>
        <dbReference type="Proteomes" id="UP000272942"/>
    </source>
</evidence>
<evidence type="ECO:0000256" key="2">
    <source>
        <dbReference type="ARBA" id="ARBA00005389"/>
    </source>
</evidence>
<proteinExistence type="inferred from homology"/>
<dbReference type="OrthoDB" id="337270at2759"/>
<evidence type="ECO:0000256" key="10">
    <source>
        <dbReference type="SAM" id="MobiDB-lite"/>
    </source>
</evidence>
<dbReference type="PANTHER" id="PTHR13345:SF13">
    <property type="entry name" value="MEDIATOR OF RNA POLYMERASE II TRANSCRIPTION SUBUNIT 10"/>
    <property type="match status" value="1"/>
</dbReference>
<feature type="region of interest" description="Disordered" evidence="10">
    <location>
        <begin position="135"/>
        <end position="167"/>
    </location>
</feature>
<evidence type="ECO:0000256" key="7">
    <source>
        <dbReference type="ARBA" id="ARBA00023242"/>
    </source>
</evidence>
<keyword evidence="4 9" id="KW-0805">Transcription regulation</keyword>
<evidence type="ECO:0000256" key="4">
    <source>
        <dbReference type="ARBA" id="ARBA00023015"/>
    </source>
</evidence>
<keyword evidence="5 9" id="KW-0010">Activator</keyword>
<evidence type="ECO:0000313" key="11">
    <source>
        <dbReference type="EMBL" id="VDP90743.1"/>
    </source>
</evidence>
<dbReference type="PANTHER" id="PTHR13345">
    <property type="entry name" value="MEDIATOR OF RNA POLYMERASE II TRANSCRIPTION SUBUNIT 10"/>
    <property type="match status" value="1"/>
</dbReference>
<evidence type="ECO:0000256" key="6">
    <source>
        <dbReference type="ARBA" id="ARBA00023163"/>
    </source>
</evidence>
<dbReference type="GO" id="GO:0016592">
    <property type="term" value="C:mediator complex"/>
    <property type="evidence" value="ECO:0007669"/>
    <property type="project" value="InterPro"/>
</dbReference>
<evidence type="ECO:0000313" key="13">
    <source>
        <dbReference type="WBParaSite" id="ECPE_0001351001-mRNA-1"/>
    </source>
</evidence>
<evidence type="ECO:0000256" key="5">
    <source>
        <dbReference type="ARBA" id="ARBA00023159"/>
    </source>
</evidence>
<name>A0A183B2N6_9TREM</name>
<evidence type="ECO:0000256" key="1">
    <source>
        <dbReference type="ARBA" id="ARBA00004123"/>
    </source>
</evidence>
<dbReference type="WBParaSite" id="ECPE_0001351001-mRNA-1">
    <property type="protein sequence ID" value="ECPE_0001351001-mRNA-1"/>
    <property type="gene ID" value="ECPE_0001351001"/>
</dbReference>
<dbReference type="EMBL" id="UZAN01055150">
    <property type="protein sequence ID" value="VDP90743.1"/>
    <property type="molecule type" value="Genomic_DNA"/>
</dbReference>
<dbReference type="GO" id="GO:0006357">
    <property type="term" value="P:regulation of transcription by RNA polymerase II"/>
    <property type="evidence" value="ECO:0007669"/>
    <property type="project" value="InterPro"/>
</dbReference>
<organism evidence="13">
    <name type="scientific">Echinostoma caproni</name>
    <dbReference type="NCBI Taxonomy" id="27848"/>
    <lineage>
        <taxon>Eukaryota</taxon>
        <taxon>Metazoa</taxon>
        <taxon>Spiralia</taxon>
        <taxon>Lophotrochozoa</taxon>
        <taxon>Platyhelminthes</taxon>
        <taxon>Trematoda</taxon>
        <taxon>Digenea</taxon>
        <taxon>Plagiorchiida</taxon>
        <taxon>Echinostomata</taxon>
        <taxon>Echinostomatoidea</taxon>
        <taxon>Echinostomatidae</taxon>
        <taxon>Echinostoma</taxon>
    </lineage>
</organism>
<reference evidence="13" key="1">
    <citation type="submission" date="2016-06" db="UniProtKB">
        <authorList>
            <consortium name="WormBaseParasite"/>
        </authorList>
    </citation>
    <scope>IDENTIFICATION</scope>
</reference>
<protein>
    <recommendedName>
        <fullName evidence="3 9">Mediator of RNA polymerase II transcription subunit 10</fullName>
    </recommendedName>
    <alternativeName>
        <fullName evidence="8 9">Mediator complex subunit 10</fullName>
    </alternativeName>
</protein>
<evidence type="ECO:0000256" key="8">
    <source>
        <dbReference type="ARBA" id="ARBA00032004"/>
    </source>
</evidence>
<evidence type="ECO:0000256" key="3">
    <source>
        <dbReference type="ARBA" id="ARBA00019617"/>
    </source>
</evidence>
<dbReference type="Proteomes" id="UP000272942">
    <property type="component" value="Unassembled WGS sequence"/>
</dbReference>
<comment type="function">
    <text evidence="9">Component of the Mediator complex, a coactivator involved in the regulated transcription of nearly all RNA polymerase II-dependent genes. Mediator functions as a bridge to convey information from gene-specific regulatory proteins to the basal RNA polymerase II transcription machinery. Mediator is recruited to promoters by direct interactions with regulatory proteins and serves as a scaffold for the assembly of a functional preinitiation complex with RNA polymerase II and the general transcription factors.</text>
</comment>
<comment type="subcellular location">
    <subcellularLocation>
        <location evidence="1 9">Nucleus</location>
    </subcellularLocation>
</comment>
<reference evidence="11 12" key="2">
    <citation type="submission" date="2018-11" db="EMBL/GenBank/DDBJ databases">
        <authorList>
            <consortium name="Pathogen Informatics"/>
        </authorList>
    </citation>
    <scope>NUCLEOTIDE SEQUENCE [LARGE SCALE GENOMIC DNA]</scope>
    <source>
        <strain evidence="11 12">Egypt</strain>
    </source>
</reference>
<dbReference type="InterPro" id="IPR019145">
    <property type="entry name" value="Mediator_Med10"/>
</dbReference>
<dbReference type="AlphaFoldDB" id="A0A183B2N6"/>
<dbReference type="Pfam" id="PF09748">
    <property type="entry name" value="Med10"/>
    <property type="match status" value="1"/>
</dbReference>
<comment type="similarity">
    <text evidence="2 9">Belongs to the Mediator complex subunit 10 family.</text>
</comment>
<keyword evidence="12" id="KW-1185">Reference proteome</keyword>
<keyword evidence="7 9" id="KW-0539">Nucleus</keyword>
<gene>
    <name evidence="9" type="primary">MED10</name>
    <name evidence="11" type="ORF">ECPE_LOCUS13471</name>
</gene>
<evidence type="ECO:0000256" key="9">
    <source>
        <dbReference type="RuleBase" id="RU364146"/>
    </source>
</evidence>
<accession>A0A183B2N6</accession>
<keyword evidence="6 9" id="KW-0804">Transcription</keyword>
<sequence>MTERNRFEALEESIESIIDHCREAGIVVCDYQPSISFHRKINDLVAKLQDLDRMQPELQDVFVPIELCSKIDAGQNPHLYTRECMEQALAKNEAVRGKLDSLRRFRALLMAELSVYFPKEMDKYRVVRGDPEAPVLGPTSLSAGSTAISGQSNGSGTETGPDSGSLR</sequence>
<comment type="subunit">
    <text evidence="9">Component of the Mediator complex.</text>
</comment>
<feature type="compositionally biased region" description="Polar residues" evidence="10">
    <location>
        <begin position="139"/>
        <end position="167"/>
    </location>
</feature>
<dbReference type="GO" id="GO:0003712">
    <property type="term" value="F:transcription coregulator activity"/>
    <property type="evidence" value="ECO:0007669"/>
    <property type="project" value="InterPro"/>
</dbReference>